<dbReference type="EMBL" id="GBXM01012516">
    <property type="protein sequence ID" value="JAH96061.1"/>
    <property type="molecule type" value="Transcribed_RNA"/>
</dbReference>
<proteinExistence type="predicted"/>
<reference evidence="1" key="1">
    <citation type="submission" date="2014-11" db="EMBL/GenBank/DDBJ databases">
        <authorList>
            <person name="Amaro Gonzalez C."/>
        </authorList>
    </citation>
    <scope>NUCLEOTIDE SEQUENCE</scope>
</reference>
<organism evidence="1">
    <name type="scientific">Anguilla anguilla</name>
    <name type="common">European freshwater eel</name>
    <name type="synonym">Muraena anguilla</name>
    <dbReference type="NCBI Taxonomy" id="7936"/>
    <lineage>
        <taxon>Eukaryota</taxon>
        <taxon>Metazoa</taxon>
        <taxon>Chordata</taxon>
        <taxon>Craniata</taxon>
        <taxon>Vertebrata</taxon>
        <taxon>Euteleostomi</taxon>
        <taxon>Actinopterygii</taxon>
        <taxon>Neopterygii</taxon>
        <taxon>Teleostei</taxon>
        <taxon>Anguilliformes</taxon>
        <taxon>Anguillidae</taxon>
        <taxon>Anguilla</taxon>
    </lineage>
</organism>
<name>A0A0E9X0S2_ANGAN</name>
<accession>A0A0E9X0S2</accession>
<reference evidence="1" key="2">
    <citation type="journal article" date="2015" name="Fish Shellfish Immunol.">
        <title>Early steps in the European eel (Anguilla anguilla)-Vibrio vulnificus interaction in the gills: Role of the RtxA13 toxin.</title>
        <authorList>
            <person name="Callol A."/>
            <person name="Pajuelo D."/>
            <person name="Ebbesson L."/>
            <person name="Teles M."/>
            <person name="MacKenzie S."/>
            <person name="Amaro C."/>
        </authorList>
    </citation>
    <scope>NUCLEOTIDE SEQUENCE</scope>
</reference>
<protein>
    <submittedName>
        <fullName evidence="1">Uncharacterized protein</fullName>
    </submittedName>
</protein>
<dbReference type="AlphaFoldDB" id="A0A0E9X0S2"/>
<sequence>MRDMFISSFIPHLYKRKGLSSGAACCCLCLPLVYKAAVQLKCQCSIVPRLH</sequence>
<evidence type="ECO:0000313" key="1">
    <source>
        <dbReference type="EMBL" id="JAH96061.1"/>
    </source>
</evidence>